<organism evidence="1 2">
    <name type="scientific">candidate division CSSED10-310 bacterium</name>
    <dbReference type="NCBI Taxonomy" id="2855610"/>
    <lineage>
        <taxon>Bacteria</taxon>
        <taxon>Bacteria division CSSED10-310</taxon>
    </lineage>
</organism>
<proteinExistence type="predicted"/>
<sequence>MTVSVPFDIHQTFTVKASYDTVFDLLANVPESVSHFPKVDNLVDLGNNVYRWEMEKLGAGKYIIQTIYACQYSNNRDQGWIRWTPLKDVGNALIEGSWQIKKLSGSTAIDFYTKGIITAPLPSLTKLVVSPIVSGEFKNLIENYIRNLEHTLNS</sequence>
<gene>
    <name evidence="1" type="ORF">ACFL27_23765</name>
</gene>
<protein>
    <submittedName>
        <fullName evidence="1">SRPBCC family protein</fullName>
    </submittedName>
</protein>
<dbReference type="SUPFAM" id="SSF55961">
    <property type="entry name" value="Bet v1-like"/>
    <property type="match status" value="1"/>
</dbReference>
<keyword evidence="2" id="KW-1185">Reference proteome</keyword>
<dbReference type="InterPro" id="IPR023393">
    <property type="entry name" value="START-like_dom_sf"/>
</dbReference>
<accession>A0ABV6Z450</accession>
<comment type="caution">
    <text evidence="1">The sequence shown here is derived from an EMBL/GenBank/DDBJ whole genome shotgun (WGS) entry which is preliminary data.</text>
</comment>
<dbReference type="Gene3D" id="3.30.530.20">
    <property type="match status" value="1"/>
</dbReference>
<dbReference type="CDD" id="cd07819">
    <property type="entry name" value="SRPBCC_2"/>
    <property type="match status" value="1"/>
</dbReference>
<reference evidence="1 2" key="1">
    <citation type="submission" date="2024-09" db="EMBL/GenBank/DDBJ databases">
        <title>Laminarin stimulates single cell rates of sulfate reduction while oxygen inhibits transcriptomic activity in coastal marine sediment.</title>
        <authorList>
            <person name="Lindsay M."/>
            <person name="Orcutt B."/>
            <person name="Emerson D."/>
            <person name="Stepanauskas R."/>
            <person name="D'Angelo T."/>
        </authorList>
    </citation>
    <scope>NUCLEOTIDE SEQUENCE [LARGE SCALE GENOMIC DNA]</scope>
    <source>
        <strain evidence="1">SAG AM-311-K15</strain>
    </source>
</reference>
<dbReference type="Proteomes" id="UP001594351">
    <property type="component" value="Unassembled WGS sequence"/>
</dbReference>
<evidence type="ECO:0000313" key="2">
    <source>
        <dbReference type="Proteomes" id="UP001594351"/>
    </source>
</evidence>
<dbReference type="EMBL" id="JBHPBY010000451">
    <property type="protein sequence ID" value="MFC1853227.1"/>
    <property type="molecule type" value="Genomic_DNA"/>
</dbReference>
<evidence type="ECO:0000313" key="1">
    <source>
        <dbReference type="EMBL" id="MFC1853227.1"/>
    </source>
</evidence>
<name>A0ABV6Z450_UNCC1</name>